<dbReference type="GO" id="GO:0005576">
    <property type="term" value="C:extracellular region"/>
    <property type="evidence" value="ECO:0007669"/>
    <property type="project" value="UniProtKB-SubCell"/>
</dbReference>
<keyword evidence="2" id="KW-0964">Secreted</keyword>
<keyword evidence="9" id="KW-1185">Reference proteome</keyword>
<evidence type="ECO:0000256" key="1">
    <source>
        <dbReference type="ARBA" id="ARBA00004613"/>
    </source>
</evidence>
<dbReference type="Pfam" id="PF00756">
    <property type="entry name" value="Esterase"/>
    <property type="match status" value="1"/>
</dbReference>
<evidence type="ECO:0000256" key="6">
    <source>
        <dbReference type="ARBA" id="ARBA00023277"/>
    </source>
</evidence>
<evidence type="ECO:0000313" key="9">
    <source>
        <dbReference type="Proteomes" id="UP000185491"/>
    </source>
</evidence>
<dbReference type="KEGG" id="cpho:CPHO_06285"/>
<organism evidence="8 9">
    <name type="scientific">Corynebacterium phocae</name>
    <dbReference type="NCBI Taxonomy" id="161895"/>
    <lineage>
        <taxon>Bacteria</taxon>
        <taxon>Bacillati</taxon>
        <taxon>Actinomycetota</taxon>
        <taxon>Actinomycetes</taxon>
        <taxon>Mycobacteriales</taxon>
        <taxon>Corynebacteriaceae</taxon>
        <taxon>Corynebacterium</taxon>
    </lineage>
</organism>
<protein>
    <submittedName>
        <fullName evidence="8">Feruloyl esterase</fullName>
    </submittedName>
</protein>
<name>A0A1L7D6D3_9CORY</name>
<keyword evidence="5" id="KW-0378">Hydrolase</keyword>
<evidence type="ECO:0000256" key="7">
    <source>
        <dbReference type="ARBA" id="ARBA00023326"/>
    </source>
</evidence>
<dbReference type="GO" id="GO:0030600">
    <property type="term" value="F:feruloyl esterase activity"/>
    <property type="evidence" value="ECO:0007669"/>
    <property type="project" value="InterPro"/>
</dbReference>
<dbReference type="GO" id="GO:0045493">
    <property type="term" value="P:xylan catabolic process"/>
    <property type="evidence" value="ECO:0007669"/>
    <property type="project" value="UniProtKB-KW"/>
</dbReference>
<keyword evidence="7" id="KW-0624">Polysaccharide degradation</keyword>
<keyword evidence="6" id="KW-0119">Carbohydrate metabolism</keyword>
<evidence type="ECO:0000256" key="3">
    <source>
        <dbReference type="ARBA" id="ARBA00022651"/>
    </source>
</evidence>
<sequence>MHLPKDYSPQQKWPVVLAFHGWKEQAEAIEDYTQLNAAQAIMVYPQGVEGAWAPAPYATTSGAEDVEFVTNIVDSVRATYAVDDSRIHAVGMSNGGGFAVYLSCQIPETFNSVASISAAYYDKIHESCADTGVGRLDIHGTNDPVVSYYGGKRHETGYRSVDEILKRDQVRNGCQPDVEAVRLSSTSLRMRWLGCDSPLVHIRIGGGSHVWPGGTYDHSEELPPGFATDAVLDFFGIPGRPAGTSDSADALN</sequence>
<dbReference type="AlphaFoldDB" id="A0A1L7D6D3"/>
<gene>
    <name evidence="8" type="ORF">CPHO_06285</name>
</gene>
<dbReference type="Proteomes" id="UP000185491">
    <property type="component" value="Chromosome"/>
</dbReference>
<proteinExistence type="predicted"/>
<reference evidence="8 9" key="1">
    <citation type="submission" date="2014-08" db="EMBL/GenBank/DDBJ databases">
        <title>Complete genome sequence of Corynebacterium phocae M408/89/1(T)(=DSM 44612(T)), isolated from the common seal (Phoca vitulina).</title>
        <authorList>
            <person name="Ruckert C."/>
            <person name="Albersmeier A."/>
            <person name="Winkler A."/>
            <person name="Kalinowski J."/>
        </authorList>
    </citation>
    <scope>NUCLEOTIDE SEQUENCE [LARGE SCALE GENOMIC DNA]</scope>
    <source>
        <strain evidence="8 9">M408/89/1</strain>
    </source>
</reference>
<dbReference type="Gene3D" id="3.40.50.1820">
    <property type="entry name" value="alpha/beta hydrolase"/>
    <property type="match status" value="1"/>
</dbReference>
<dbReference type="InterPro" id="IPR029058">
    <property type="entry name" value="AB_hydrolase_fold"/>
</dbReference>
<keyword evidence="4" id="KW-0732">Signal</keyword>
<dbReference type="InterPro" id="IPR000801">
    <property type="entry name" value="Esterase-like"/>
</dbReference>
<dbReference type="OrthoDB" id="9767239at2"/>
<dbReference type="InterPro" id="IPR043595">
    <property type="entry name" value="FaeB/C/D"/>
</dbReference>
<evidence type="ECO:0000256" key="2">
    <source>
        <dbReference type="ARBA" id="ARBA00022525"/>
    </source>
</evidence>
<keyword evidence="3" id="KW-0858">Xylan degradation</keyword>
<dbReference type="STRING" id="161895.CPHO_06285"/>
<dbReference type="SUPFAM" id="SSF53474">
    <property type="entry name" value="alpha/beta-Hydrolases"/>
    <property type="match status" value="1"/>
</dbReference>
<evidence type="ECO:0000256" key="4">
    <source>
        <dbReference type="ARBA" id="ARBA00022729"/>
    </source>
</evidence>
<dbReference type="PANTHER" id="PTHR38050">
    <property type="match status" value="1"/>
</dbReference>
<dbReference type="EMBL" id="CP009249">
    <property type="protein sequence ID" value="APT93709.1"/>
    <property type="molecule type" value="Genomic_DNA"/>
</dbReference>
<evidence type="ECO:0000256" key="5">
    <source>
        <dbReference type="ARBA" id="ARBA00022801"/>
    </source>
</evidence>
<evidence type="ECO:0000313" key="8">
    <source>
        <dbReference type="EMBL" id="APT93709.1"/>
    </source>
</evidence>
<accession>A0A1L7D6D3</accession>
<dbReference type="PANTHER" id="PTHR38050:SF2">
    <property type="entry name" value="FERULOYL ESTERASE C-RELATED"/>
    <property type="match status" value="1"/>
</dbReference>
<comment type="subcellular location">
    <subcellularLocation>
        <location evidence="1">Secreted</location>
    </subcellularLocation>
</comment>